<dbReference type="Proteomes" id="UP001432027">
    <property type="component" value="Unassembled WGS sequence"/>
</dbReference>
<feature type="non-terminal residue" evidence="1">
    <location>
        <position position="175"/>
    </location>
</feature>
<accession>A0AAV5SC57</accession>
<evidence type="ECO:0000313" key="2">
    <source>
        <dbReference type="Proteomes" id="UP001432027"/>
    </source>
</evidence>
<reference evidence="1" key="1">
    <citation type="submission" date="2023-10" db="EMBL/GenBank/DDBJ databases">
        <title>Genome assembly of Pristionchus species.</title>
        <authorList>
            <person name="Yoshida K."/>
            <person name="Sommer R.J."/>
        </authorList>
    </citation>
    <scope>NUCLEOTIDE SEQUENCE</scope>
    <source>
        <strain evidence="1">RS0144</strain>
    </source>
</reference>
<sequence>QFFKFRGSGSGKKLDEPLVNSSVIYNSLFNKDAFSSIFTQWTGDAPVFEHQINPSNFSVSTQEFMKIPLKVVDKRRPMTISIDNGSLFYFWTNSSIPGNNDFLQCFEYTTINDFKAVSLCNVKTMDRCTANISDLPHFSPFTFFSIDGELLTQFSWMCKEGQVCCAWECCDPFNF</sequence>
<feature type="non-terminal residue" evidence="1">
    <location>
        <position position="1"/>
    </location>
</feature>
<organism evidence="1 2">
    <name type="scientific">Pristionchus entomophagus</name>
    <dbReference type="NCBI Taxonomy" id="358040"/>
    <lineage>
        <taxon>Eukaryota</taxon>
        <taxon>Metazoa</taxon>
        <taxon>Ecdysozoa</taxon>
        <taxon>Nematoda</taxon>
        <taxon>Chromadorea</taxon>
        <taxon>Rhabditida</taxon>
        <taxon>Rhabditina</taxon>
        <taxon>Diplogasteromorpha</taxon>
        <taxon>Diplogasteroidea</taxon>
        <taxon>Neodiplogasteridae</taxon>
        <taxon>Pristionchus</taxon>
    </lineage>
</organism>
<keyword evidence="2" id="KW-1185">Reference proteome</keyword>
<protein>
    <recommendedName>
        <fullName evidence="3">CX domain-containing protein</fullName>
    </recommendedName>
</protein>
<comment type="caution">
    <text evidence="1">The sequence shown here is derived from an EMBL/GenBank/DDBJ whole genome shotgun (WGS) entry which is preliminary data.</text>
</comment>
<gene>
    <name evidence="1" type="ORF">PENTCL1PPCAC_1938</name>
</gene>
<dbReference type="AlphaFoldDB" id="A0AAV5SC57"/>
<evidence type="ECO:0000313" key="1">
    <source>
        <dbReference type="EMBL" id="GMS79763.1"/>
    </source>
</evidence>
<dbReference type="PANTHER" id="PTHR47520">
    <property type="entry name" value="CX DOMAIN-CONTAINING PROTEIN-RELATED"/>
    <property type="match status" value="1"/>
</dbReference>
<name>A0AAV5SC57_9BILA</name>
<dbReference type="PANTHER" id="PTHR47520:SF13">
    <property type="entry name" value="PROTEIN CBG10012"/>
    <property type="match status" value="1"/>
</dbReference>
<evidence type="ECO:0008006" key="3">
    <source>
        <dbReference type="Google" id="ProtNLM"/>
    </source>
</evidence>
<proteinExistence type="predicted"/>
<dbReference type="EMBL" id="BTSX01000001">
    <property type="protein sequence ID" value="GMS79763.1"/>
    <property type="molecule type" value="Genomic_DNA"/>
</dbReference>